<proteinExistence type="predicted"/>
<protein>
    <recommendedName>
        <fullName evidence="1">Protein kinase domain-containing protein</fullName>
    </recommendedName>
</protein>
<dbReference type="PANTHER" id="PTHR48055">
    <property type="entry name" value="LEUCINE-RICH REPEAT RECEPTOR PROTEIN KINASE EMS1"/>
    <property type="match status" value="1"/>
</dbReference>
<dbReference type="GO" id="GO:0005524">
    <property type="term" value="F:ATP binding"/>
    <property type="evidence" value="ECO:0007669"/>
    <property type="project" value="InterPro"/>
</dbReference>
<dbReference type="GO" id="GO:0016020">
    <property type="term" value="C:membrane"/>
    <property type="evidence" value="ECO:0007669"/>
    <property type="project" value="TreeGrafter"/>
</dbReference>
<sequence>MQIMWPAISLKWYLPDFGLARYLLDASCSLPSHRSTANYDPYVSVREKKNLEYGMGNEVSTYGDVYSYRILLLEMLTGKRPTDEMFKDDLNLHNFIRIALPECHKSSDHYNSLTTSQNSTIYFSHHLQCKHKITYSQ</sequence>
<dbReference type="SUPFAM" id="SSF56112">
    <property type="entry name" value="Protein kinase-like (PK-like)"/>
    <property type="match status" value="1"/>
</dbReference>
<dbReference type="GO" id="GO:0004672">
    <property type="term" value="F:protein kinase activity"/>
    <property type="evidence" value="ECO:0007669"/>
    <property type="project" value="InterPro"/>
</dbReference>
<evidence type="ECO:0000313" key="2">
    <source>
        <dbReference type="EMBL" id="RXH94627.1"/>
    </source>
</evidence>
<evidence type="ECO:0000313" key="3">
    <source>
        <dbReference type="Proteomes" id="UP000290289"/>
    </source>
</evidence>
<comment type="caution">
    <text evidence="2">The sequence shown here is derived from an EMBL/GenBank/DDBJ whole genome shotgun (WGS) entry which is preliminary data.</text>
</comment>
<dbReference type="InterPro" id="IPR051564">
    <property type="entry name" value="LRR_receptor-like_kinase"/>
</dbReference>
<dbReference type="InterPro" id="IPR000719">
    <property type="entry name" value="Prot_kinase_dom"/>
</dbReference>
<evidence type="ECO:0000259" key="1">
    <source>
        <dbReference type="PROSITE" id="PS50011"/>
    </source>
</evidence>
<dbReference type="PANTHER" id="PTHR48055:SF55">
    <property type="entry name" value="PROTEIN KINASE DOMAIN-CONTAINING PROTEIN"/>
    <property type="match status" value="1"/>
</dbReference>
<feature type="domain" description="Protein kinase" evidence="1">
    <location>
        <begin position="1"/>
        <end position="137"/>
    </location>
</feature>
<organism evidence="2 3">
    <name type="scientific">Malus domestica</name>
    <name type="common">Apple</name>
    <name type="synonym">Pyrus malus</name>
    <dbReference type="NCBI Taxonomy" id="3750"/>
    <lineage>
        <taxon>Eukaryota</taxon>
        <taxon>Viridiplantae</taxon>
        <taxon>Streptophyta</taxon>
        <taxon>Embryophyta</taxon>
        <taxon>Tracheophyta</taxon>
        <taxon>Spermatophyta</taxon>
        <taxon>Magnoliopsida</taxon>
        <taxon>eudicotyledons</taxon>
        <taxon>Gunneridae</taxon>
        <taxon>Pentapetalae</taxon>
        <taxon>rosids</taxon>
        <taxon>fabids</taxon>
        <taxon>Rosales</taxon>
        <taxon>Rosaceae</taxon>
        <taxon>Amygdaloideae</taxon>
        <taxon>Maleae</taxon>
        <taxon>Malus</taxon>
    </lineage>
</organism>
<dbReference type="Gene3D" id="1.10.510.10">
    <property type="entry name" value="Transferase(Phosphotransferase) domain 1"/>
    <property type="match status" value="1"/>
</dbReference>
<reference evidence="2 3" key="1">
    <citation type="submission" date="2018-10" db="EMBL/GenBank/DDBJ databases">
        <title>A high-quality apple genome assembly.</title>
        <authorList>
            <person name="Hu J."/>
        </authorList>
    </citation>
    <scope>NUCLEOTIDE SEQUENCE [LARGE SCALE GENOMIC DNA]</scope>
    <source>
        <strain evidence="3">cv. HFTH1</strain>
        <tissue evidence="2">Young leaf</tissue>
    </source>
</reference>
<dbReference type="EMBL" id="RDQH01000333">
    <property type="protein sequence ID" value="RXH94627.1"/>
    <property type="molecule type" value="Genomic_DNA"/>
</dbReference>
<accession>A0A498JIG1</accession>
<gene>
    <name evidence="2" type="ORF">DVH24_024311</name>
</gene>
<dbReference type="AlphaFoldDB" id="A0A498JIG1"/>
<keyword evidence="3" id="KW-1185">Reference proteome</keyword>
<dbReference type="PROSITE" id="PS50011">
    <property type="entry name" value="PROTEIN_KINASE_DOM"/>
    <property type="match status" value="1"/>
</dbReference>
<dbReference type="Proteomes" id="UP000290289">
    <property type="component" value="Chromosome 7"/>
</dbReference>
<dbReference type="InterPro" id="IPR011009">
    <property type="entry name" value="Kinase-like_dom_sf"/>
</dbReference>
<name>A0A498JIG1_MALDO</name>